<evidence type="ECO:0000313" key="9">
    <source>
        <dbReference type="Proteomes" id="UP000230551"/>
    </source>
</evidence>
<dbReference type="InterPro" id="IPR006366">
    <property type="entry name" value="CobA/CysG_C"/>
</dbReference>
<keyword evidence="9" id="KW-1185">Reference proteome</keyword>
<accession>A0A2G5P8B8</accession>
<reference evidence="8 9" key="1">
    <citation type="journal article" date="2017" name="Infect. Genet. Evol.">
        <title>The new phylogeny of the genus Mycobacterium: The old and the news.</title>
        <authorList>
            <person name="Tortoli E."/>
            <person name="Fedrizzi T."/>
            <person name="Meehan C.J."/>
            <person name="Trovato A."/>
            <person name="Grottola A."/>
            <person name="Giacobazzi E."/>
            <person name="Serpini G.F."/>
            <person name="Tagliazucchi S."/>
            <person name="Fabio A."/>
            <person name="Bettua C."/>
            <person name="Bertorelli R."/>
            <person name="Frascaro F."/>
            <person name="De Sanctis V."/>
            <person name="Pecorari M."/>
            <person name="Jousson O."/>
            <person name="Segata N."/>
            <person name="Cirillo D.M."/>
        </authorList>
    </citation>
    <scope>NUCLEOTIDE SEQUENCE [LARGE SCALE GENOMIC DNA]</scope>
    <source>
        <strain evidence="8 9">CIP1034565</strain>
    </source>
</reference>
<protein>
    <recommendedName>
        <fullName evidence="1">uroporphyrinogen-III C-methyltransferase</fullName>
        <ecNumber evidence="1">2.1.1.107</ecNumber>
    </recommendedName>
</protein>
<sequence>MRRADLPDGRPRRRPDVRGAGRIRAVHPAAHTGLPRRRRRRRLLPAPGRRAGRRPRVPPHRRRIRRRGDTGLEVPRRRRDGHRRRRGARTDVRGLLAHPPGREPGRGPPLRRGGRYDSPVSSDNAYLVGLRLAGKKVVVVGGGSVAQRRLGLLVASGADVRVVARSATPAVEAMSGVTVTLRDYRDGDLEGAWYAIAATDDADVNAAVAAEAERRRIFCVRSDVAVDGSAVTPATFAHAGLAVGVLAAGDHRRSAGIRTAIREALAGGLVTEPEAGADENLRGTVALVGGGPGDPELITVRGRRLLSRADVVVADRLAPPELLSELPAHVEIIDAAKIPYGRAMAQEAINEVLVDRARAGAFVVRLKGGDPFVFARGYEEVLALADAGIPVSVVPGVTSAIAVPALAGAPVTHRSVNHEFTVVSGHCAPGAAESLVNWDALAAMTGTIVLLMGVERIELFAHVLIKGGRPAQTPVLVVQQGSTPAQRTVRSSLAEVAAVVRAEGVRPPAIIVIGPVVGLADEMGSGPHSTGLNSS</sequence>
<evidence type="ECO:0000259" key="7">
    <source>
        <dbReference type="Pfam" id="PF00590"/>
    </source>
</evidence>
<dbReference type="InterPro" id="IPR035996">
    <property type="entry name" value="4pyrrol_Methylase_sf"/>
</dbReference>
<dbReference type="SUPFAM" id="SSF51735">
    <property type="entry name" value="NAD(P)-binding Rossmann-fold domains"/>
    <property type="match status" value="1"/>
</dbReference>
<dbReference type="InterPro" id="IPR000878">
    <property type="entry name" value="4pyrrol_Mease"/>
</dbReference>
<dbReference type="STRING" id="85968.GCA_900073015_00364"/>
<dbReference type="NCBIfam" id="NF004790">
    <property type="entry name" value="PRK06136.1"/>
    <property type="match status" value="1"/>
</dbReference>
<feature type="region of interest" description="Disordered" evidence="6">
    <location>
        <begin position="1"/>
        <end position="118"/>
    </location>
</feature>
<evidence type="ECO:0000256" key="1">
    <source>
        <dbReference type="ARBA" id="ARBA00012162"/>
    </source>
</evidence>
<dbReference type="FunFam" id="3.30.950.10:FF:000001">
    <property type="entry name" value="Siroheme synthase"/>
    <property type="match status" value="1"/>
</dbReference>
<proteinExistence type="predicted"/>
<dbReference type="Proteomes" id="UP000230551">
    <property type="component" value="Unassembled WGS sequence"/>
</dbReference>
<dbReference type="CDD" id="cd11642">
    <property type="entry name" value="SUMT"/>
    <property type="match status" value="1"/>
</dbReference>
<dbReference type="FunFam" id="3.40.1010.10:FF:000003">
    <property type="entry name" value="Putative Uroporphyrinogen-III C-methyltransferase"/>
    <property type="match status" value="1"/>
</dbReference>
<dbReference type="GO" id="GO:0032259">
    <property type="term" value="P:methylation"/>
    <property type="evidence" value="ECO:0007669"/>
    <property type="project" value="UniProtKB-KW"/>
</dbReference>
<feature type="compositionally biased region" description="Basic residues" evidence="6">
    <location>
        <begin position="76"/>
        <end position="87"/>
    </location>
</feature>
<dbReference type="EC" id="2.1.1.107" evidence="1"/>
<keyword evidence="2 8" id="KW-0489">Methyltransferase</keyword>
<feature type="domain" description="Tetrapyrrole methylase" evidence="7">
    <location>
        <begin position="284"/>
        <end position="496"/>
    </location>
</feature>
<dbReference type="PANTHER" id="PTHR45790">
    <property type="entry name" value="SIROHEME SYNTHASE-RELATED"/>
    <property type="match status" value="1"/>
</dbReference>
<keyword evidence="4" id="KW-0949">S-adenosyl-L-methionine</keyword>
<dbReference type="Gene3D" id="3.30.950.10">
    <property type="entry name" value="Methyltransferase, Cobalt-precorrin-4 Transmethylase, Domain 2"/>
    <property type="match status" value="1"/>
</dbReference>
<dbReference type="InterPro" id="IPR050161">
    <property type="entry name" value="Siro_Cobalamin_biosynth"/>
</dbReference>
<evidence type="ECO:0000256" key="4">
    <source>
        <dbReference type="ARBA" id="ARBA00022691"/>
    </source>
</evidence>
<evidence type="ECO:0000256" key="5">
    <source>
        <dbReference type="ARBA" id="ARBA00023244"/>
    </source>
</evidence>
<dbReference type="EMBL" id="PDCN02000015">
    <property type="protein sequence ID" value="PIB74621.1"/>
    <property type="molecule type" value="Genomic_DNA"/>
</dbReference>
<dbReference type="Gene3D" id="3.40.50.720">
    <property type="entry name" value="NAD(P)-binding Rossmann-like Domain"/>
    <property type="match status" value="1"/>
</dbReference>
<dbReference type="InterPro" id="IPR014776">
    <property type="entry name" value="4pyrrole_Mease_sub2"/>
</dbReference>
<feature type="compositionally biased region" description="Basic residues" evidence="6">
    <location>
        <begin position="50"/>
        <end position="66"/>
    </location>
</feature>
<keyword evidence="3 8" id="KW-0808">Transferase</keyword>
<evidence type="ECO:0000256" key="6">
    <source>
        <dbReference type="SAM" id="MobiDB-lite"/>
    </source>
</evidence>
<dbReference type="AlphaFoldDB" id="A0A2G5P8B8"/>
<comment type="caution">
    <text evidence="8">The sequence shown here is derived from an EMBL/GenBank/DDBJ whole genome shotgun (WGS) entry which is preliminary data.</text>
</comment>
<dbReference type="InterPro" id="IPR014777">
    <property type="entry name" value="4pyrrole_Mease_sub1"/>
</dbReference>
<dbReference type="Pfam" id="PF13241">
    <property type="entry name" value="NAD_binding_7"/>
    <property type="match status" value="1"/>
</dbReference>
<dbReference type="GO" id="GO:0019354">
    <property type="term" value="P:siroheme biosynthetic process"/>
    <property type="evidence" value="ECO:0007669"/>
    <property type="project" value="InterPro"/>
</dbReference>
<dbReference type="SUPFAM" id="SSF53790">
    <property type="entry name" value="Tetrapyrrole methylase"/>
    <property type="match status" value="1"/>
</dbReference>
<name>A0A2G5P8B8_9MYCO</name>
<dbReference type="InterPro" id="IPR036291">
    <property type="entry name" value="NAD(P)-bd_dom_sf"/>
</dbReference>
<dbReference type="Pfam" id="PF00590">
    <property type="entry name" value="TP_methylase"/>
    <property type="match status" value="1"/>
</dbReference>
<organism evidence="8 9">
    <name type="scientific">Mycolicibacterium brumae</name>
    <dbReference type="NCBI Taxonomy" id="85968"/>
    <lineage>
        <taxon>Bacteria</taxon>
        <taxon>Bacillati</taxon>
        <taxon>Actinomycetota</taxon>
        <taxon>Actinomycetes</taxon>
        <taxon>Mycobacteriales</taxon>
        <taxon>Mycobacteriaceae</taxon>
        <taxon>Mycolicibacterium</taxon>
    </lineage>
</organism>
<evidence type="ECO:0000256" key="2">
    <source>
        <dbReference type="ARBA" id="ARBA00022603"/>
    </source>
</evidence>
<feature type="compositionally biased region" description="Basic residues" evidence="6">
    <location>
        <begin position="34"/>
        <end position="43"/>
    </location>
</feature>
<evidence type="ECO:0000256" key="3">
    <source>
        <dbReference type="ARBA" id="ARBA00022679"/>
    </source>
</evidence>
<feature type="compositionally biased region" description="Basic and acidic residues" evidence="6">
    <location>
        <begin position="1"/>
        <end position="19"/>
    </location>
</feature>
<dbReference type="NCBIfam" id="TIGR01469">
    <property type="entry name" value="cobA_cysG_Cterm"/>
    <property type="match status" value="1"/>
</dbReference>
<dbReference type="GO" id="GO:0004851">
    <property type="term" value="F:uroporphyrin-III C-methyltransferase activity"/>
    <property type="evidence" value="ECO:0007669"/>
    <property type="project" value="UniProtKB-EC"/>
</dbReference>
<gene>
    <name evidence="8" type="primary">cobA</name>
    <name evidence="8" type="ORF">CQY22_012030</name>
</gene>
<dbReference type="PANTHER" id="PTHR45790:SF3">
    <property type="entry name" value="S-ADENOSYL-L-METHIONINE-DEPENDENT UROPORPHYRINOGEN III METHYLTRANSFERASE, CHLOROPLASTIC"/>
    <property type="match status" value="1"/>
</dbReference>
<dbReference type="Gene3D" id="3.40.1010.10">
    <property type="entry name" value="Cobalt-precorrin-4 Transmethylase, Domain 1"/>
    <property type="match status" value="1"/>
</dbReference>
<keyword evidence="5" id="KW-0627">Porphyrin biosynthesis</keyword>
<evidence type="ECO:0000313" key="8">
    <source>
        <dbReference type="EMBL" id="PIB74621.1"/>
    </source>
</evidence>